<dbReference type="GeneID" id="37268640"/>
<proteinExistence type="predicted"/>
<feature type="compositionally biased region" description="Low complexity" evidence="1">
    <location>
        <begin position="274"/>
        <end position="296"/>
    </location>
</feature>
<dbReference type="RefSeq" id="XP_025598190.1">
    <property type="nucleotide sequence ID" value="XM_025741096.1"/>
</dbReference>
<sequence length="383" mass="40508">MMASFFKLNASALRLRDPRVRPCDERSIELSAGGSSDGGSSEARTTLHCISVTLRFECRTRASSGRAARHLRAGLLSSAAPAAHWAACQKALLLLGQEMAQYGGALFNNALAARSRALRPSLASLSSSLSSICVASSLRKPNGKVAKLVKSVLAHAEPQSQGQAARERAARRLLRSASLHQRSRSQASTRGALAISATLHHGLALLDQRFVNGSTLPNALLPVPLPPLSEAAAASSSPAPLALREKAPALSSASRLDSVQDDFQLLLDLSSEPSSPLHASHAAPSSPALQPPGSSSTPGEHALHRQLSNWASITDAWVELEPDDFETLHELRAAMHESHASHVLAVHQQRDDAQDACCSIESLAAPLSLDELSDDTLVCMTLD</sequence>
<keyword evidence="3" id="KW-1185">Reference proteome</keyword>
<reference evidence="2 3" key="1">
    <citation type="journal article" date="2018" name="Mol. Biol. Evol.">
        <title>Broad Genomic Sampling Reveals a Smut Pathogenic Ancestry of the Fungal Clade Ustilaginomycotina.</title>
        <authorList>
            <person name="Kijpornyongpan T."/>
            <person name="Mondo S.J."/>
            <person name="Barry K."/>
            <person name="Sandor L."/>
            <person name="Lee J."/>
            <person name="Lipzen A."/>
            <person name="Pangilinan J."/>
            <person name="LaButti K."/>
            <person name="Hainaut M."/>
            <person name="Henrissat B."/>
            <person name="Grigoriev I.V."/>
            <person name="Spatafora J.W."/>
            <person name="Aime M.C."/>
        </authorList>
    </citation>
    <scope>NUCLEOTIDE SEQUENCE [LARGE SCALE GENOMIC DNA]</scope>
    <source>
        <strain evidence="2 3">MCA 4186</strain>
    </source>
</reference>
<evidence type="ECO:0000313" key="3">
    <source>
        <dbReference type="Proteomes" id="UP000245946"/>
    </source>
</evidence>
<evidence type="ECO:0000313" key="2">
    <source>
        <dbReference type="EMBL" id="PWN97911.1"/>
    </source>
</evidence>
<gene>
    <name evidence="2" type="ORF">FA09DRAFT_32366</name>
</gene>
<dbReference type="EMBL" id="KZ819293">
    <property type="protein sequence ID" value="PWN97911.1"/>
    <property type="molecule type" value="Genomic_DNA"/>
</dbReference>
<accession>A0A316Z8L0</accession>
<protein>
    <submittedName>
        <fullName evidence="2">Uncharacterized protein</fullName>
    </submittedName>
</protein>
<feature type="region of interest" description="Disordered" evidence="1">
    <location>
        <begin position="274"/>
        <end position="301"/>
    </location>
</feature>
<dbReference type="AlphaFoldDB" id="A0A316Z8L0"/>
<evidence type="ECO:0000256" key="1">
    <source>
        <dbReference type="SAM" id="MobiDB-lite"/>
    </source>
</evidence>
<dbReference type="Proteomes" id="UP000245946">
    <property type="component" value="Unassembled WGS sequence"/>
</dbReference>
<name>A0A316Z8L0_9BASI</name>
<organism evidence="2 3">
    <name type="scientific">Tilletiopsis washingtonensis</name>
    <dbReference type="NCBI Taxonomy" id="58919"/>
    <lineage>
        <taxon>Eukaryota</taxon>
        <taxon>Fungi</taxon>
        <taxon>Dikarya</taxon>
        <taxon>Basidiomycota</taxon>
        <taxon>Ustilaginomycotina</taxon>
        <taxon>Exobasidiomycetes</taxon>
        <taxon>Entylomatales</taxon>
        <taxon>Entylomatales incertae sedis</taxon>
        <taxon>Tilletiopsis</taxon>
    </lineage>
</organism>